<keyword evidence="7" id="KW-1185">Reference proteome</keyword>
<evidence type="ECO:0000256" key="2">
    <source>
        <dbReference type="ARBA" id="ARBA00022729"/>
    </source>
</evidence>
<keyword evidence="4" id="KW-0564">Palmitate</keyword>
<organism evidence="6 7">
    <name type="scientific">Candidatus Nitrospira nitrificans</name>
    <dbReference type="NCBI Taxonomy" id="1742973"/>
    <lineage>
        <taxon>Bacteria</taxon>
        <taxon>Pseudomonadati</taxon>
        <taxon>Nitrospirota</taxon>
        <taxon>Nitrospiria</taxon>
        <taxon>Nitrospirales</taxon>
        <taxon>Nitrospiraceae</taxon>
        <taxon>Nitrospira</taxon>
    </lineage>
</organism>
<dbReference type="STRING" id="1742973.COMA2_30011"/>
<dbReference type="Pfam" id="PF05818">
    <property type="entry name" value="TraT"/>
    <property type="match status" value="1"/>
</dbReference>
<keyword evidence="2" id="KW-0732">Signal</keyword>
<evidence type="ECO:0000256" key="1">
    <source>
        <dbReference type="ARBA" id="ARBA00004459"/>
    </source>
</evidence>
<keyword evidence="5 6" id="KW-0449">Lipoprotein</keyword>
<evidence type="ECO:0000313" key="6">
    <source>
        <dbReference type="EMBL" id="CUS36972.1"/>
    </source>
</evidence>
<evidence type="ECO:0000256" key="4">
    <source>
        <dbReference type="ARBA" id="ARBA00023139"/>
    </source>
</evidence>
<proteinExistence type="predicted"/>
<evidence type="ECO:0000256" key="3">
    <source>
        <dbReference type="ARBA" id="ARBA00023136"/>
    </source>
</evidence>
<keyword evidence="3" id="KW-0472">Membrane</keyword>
<dbReference type="EMBL" id="CZPZ01000023">
    <property type="protein sequence ID" value="CUS36972.1"/>
    <property type="molecule type" value="Genomic_DNA"/>
</dbReference>
<dbReference type="Proteomes" id="UP000198736">
    <property type="component" value="Unassembled WGS sequence"/>
</dbReference>
<dbReference type="InterPro" id="IPR008874">
    <property type="entry name" value="TraT_complement-R"/>
</dbReference>
<dbReference type="OrthoDB" id="9791439at2"/>
<sequence length="281" mass="29776">MAGITAMLAQATGFFKQAEGKTFYLLTCRVVAIETDSCVQSDRFCREVSMRYLALSLLFLLPLTAHAGNIKDTDLITSNNFFLPPSTQKTIFIQARNSSDNQEVSLHDLGARLSAKGYQIVNDPDGAQYVLLANIVYCNITKPDMPVEAMVASGYGSAFNSAIGAMQGLTSMASMAGPYGAMGGAAASMGLSAIQGIGDLFSSSQSAPTMPDDVNYACVADVQITEQRTGRLPSGMKTGTAEEPGVYQTRLAADVHQKKLDEAEATPLLQQKLSAAVAGNF</sequence>
<comment type="subcellular location">
    <subcellularLocation>
        <location evidence="1">Cell outer membrane</location>
        <topology evidence="1">Lipid-anchor</topology>
    </subcellularLocation>
</comment>
<dbReference type="GO" id="GO:0009279">
    <property type="term" value="C:cell outer membrane"/>
    <property type="evidence" value="ECO:0007669"/>
    <property type="project" value="UniProtKB-SubCell"/>
</dbReference>
<reference evidence="7" key="1">
    <citation type="submission" date="2015-10" db="EMBL/GenBank/DDBJ databases">
        <authorList>
            <person name="Luecker S."/>
            <person name="Luecker S."/>
        </authorList>
    </citation>
    <scope>NUCLEOTIDE SEQUENCE [LARGE SCALE GENOMIC DNA]</scope>
</reference>
<dbReference type="AlphaFoldDB" id="A0A0S4LH88"/>
<accession>A0A0S4LH88</accession>
<evidence type="ECO:0000313" key="7">
    <source>
        <dbReference type="Proteomes" id="UP000198736"/>
    </source>
</evidence>
<protein>
    <submittedName>
        <fullName evidence="6">Putative Lipoprotein, TraT related</fullName>
    </submittedName>
</protein>
<gene>
    <name evidence="6" type="ORF">COMA2_30011</name>
</gene>
<name>A0A0S4LH88_9BACT</name>
<evidence type="ECO:0000256" key="5">
    <source>
        <dbReference type="ARBA" id="ARBA00023288"/>
    </source>
</evidence>